<keyword evidence="1" id="KW-0732">Signal</keyword>
<dbReference type="Gene3D" id="2.120.10.80">
    <property type="entry name" value="Kelch-type beta propeller"/>
    <property type="match status" value="1"/>
</dbReference>
<name>A0A1Q9D9U6_SYMMI</name>
<dbReference type="Proteomes" id="UP000186817">
    <property type="component" value="Unassembled WGS sequence"/>
</dbReference>
<sequence>MLPRLTSVLLVVACGILPGPTHRYGVHQLAGHSFLESSDYLVIFGGLYFDGSTGGYLNDLWLFDVAAGAPAAAGYQPQPRSEA</sequence>
<accession>A0A1Q9D9U6</accession>
<feature type="chain" id="PRO_5013158585" evidence="1">
    <location>
        <begin position="24"/>
        <end position="83"/>
    </location>
</feature>
<dbReference type="InterPro" id="IPR015915">
    <property type="entry name" value="Kelch-typ_b-propeller"/>
</dbReference>
<keyword evidence="3" id="KW-1185">Reference proteome</keyword>
<evidence type="ECO:0000313" key="2">
    <source>
        <dbReference type="EMBL" id="OLP91905.1"/>
    </source>
</evidence>
<dbReference type="SUPFAM" id="SSF117281">
    <property type="entry name" value="Kelch motif"/>
    <property type="match status" value="1"/>
</dbReference>
<feature type="signal peptide" evidence="1">
    <location>
        <begin position="1"/>
        <end position="23"/>
    </location>
</feature>
<evidence type="ECO:0000256" key="1">
    <source>
        <dbReference type="SAM" id="SignalP"/>
    </source>
</evidence>
<dbReference type="EMBL" id="LSRX01000644">
    <property type="protein sequence ID" value="OLP91905.1"/>
    <property type="molecule type" value="Genomic_DNA"/>
</dbReference>
<gene>
    <name evidence="2" type="ORF">AK812_SmicGene26353</name>
</gene>
<proteinExistence type="predicted"/>
<comment type="caution">
    <text evidence="2">The sequence shown here is derived from an EMBL/GenBank/DDBJ whole genome shotgun (WGS) entry which is preliminary data.</text>
</comment>
<dbReference type="AlphaFoldDB" id="A0A1Q9D9U6"/>
<organism evidence="2 3">
    <name type="scientific">Symbiodinium microadriaticum</name>
    <name type="common">Dinoflagellate</name>
    <name type="synonym">Zooxanthella microadriatica</name>
    <dbReference type="NCBI Taxonomy" id="2951"/>
    <lineage>
        <taxon>Eukaryota</taxon>
        <taxon>Sar</taxon>
        <taxon>Alveolata</taxon>
        <taxon>Dinophyceae</taxon>
        <taxon>Suessiales</taxon>
        <taxon>Symbiodiniaceae</taxon>
        <taxon>Symbiodinium</taxon>
    </lineage>
</organism>
<evidence type="ECO:0000313" key="3">
    <source>
        <dbReference type="Proteomes" id="UP000186817"/>
    </source>
</evidence>
<reference evidence="2 3" key="1">
    <citation type="submission" date="2016-02" db="EMBL/GenBank/DDBJ databases">
        <title>Genome analysis of coral dinoflagellate symbionts highlights evolutionary adaptations to a symbiotic lifestyle.</title>
        <authorList>
            <person name="Aranda M."/>
            <person name="Li Y."/>
            <person name="Liew Y.J."/>
            <person name="Baumgarten S."/>
            <person name="Simakov O."/>
            <person name="Wilson M."/>
            <person name="Piel J."/>
            <person name="Ashoor H."/>
            <person name="Bougouffa S."/>
            <person name="Bajic V.B."/>
            <person name="Ryu T."/>
            <person name="Ravasi T."/>
            <person name="Bayer T."/>
            <person name="Micklem G."/>
            <person name="Kim H."/>
            <person name="Bhak J."/>
            <person name="Lajeunesse T.C."/>
            <person name="Voolstra C.R."/>
        </authorList>
    </citation>
    <scope>NUCLEOTIDE SEQUENCE [LARGE SCALE GENOMIC DNA]</scope>
    <source>
        <strain evidence="2 3">CCMP2467</strain>
    </source>
</reference>
<protein>
    <submittedName>
        <fullName evidence="2">Uncharacterized protein</fullName>
    </submittedName>
</protein>